<reference evidence="5 6" key="1">
    <citation type="submission" date="2024-07" db="EMBL/GenBank/DDBJ databases">
        <title>Description of Labrys sedimenti sp. nov., isolated from a diclofenac-degrading enrichment culture.</title>
        <authorList>
            <person name="Tancsics A."/>
            <person name="Csepanyi A."/>
        </authorList>
    </citation>
    <scope>NUCLEOTIDE SEQUENCE [LARGE SCALE GENOMIC DNA]</scope>
    <source>
        <strain evidence="5 6">LMG 23578</strain>
    </source>
</reference>
<dbReference type="InterPro" id="IPR016160">
    <property type="entry name" value="Ald_DH_CS_CYS"/>
</dbReference>
<dbReference type="Gene3D" id="3.40.605.10">
    <property type="entry name" value="Aldehyde Dehydrogenase, Chain A, domain 1"/>
    <property type="match status" value="1"/>
</dbReference>
<evidence type="ECO:0000256" key="3">
    <source>
        <dbReference type="ARBA" id="ARBA00023027"/>
    </source>
</evidence>
<feature type="domain" description="Aldehyde dehydrogenase" evidence="4">
    <location>
        <begin position="17"/>
        <end position="479"/>
    </location>
</feature>
<evidence type="ECO:0000313" key="5">
    <source>
        <dbReference type="EMBL" id="MEW9310299.1"/>
    </source>
</evidence>
<dbReference type="CDD" id="cd07085">
    <property type="entry name" value="ALDH_F6_MMSDH"/>
    <property type="match status" value="1"/>
</dbReference>
<dbReference type="EC" id="1.2.1.27" evidence="1"/>
<dbReference type="GO" id="GO:0016491">
    <property type="term" value="F:oxidoreductase activity"/>
    <property type="evidence" value="ECO:0007669"/>
    <property type="project" value="UniProtKB-KW"/>
</dbReference>
<dbReference type="PANTHER" id="PTHR43866:SF4">
    <property type="entry name" value="MALONATE-SEMIALDEHYDE DEHYDROGENASE"/>
    <property type="match status" value="1"/>
</dbReference>
<dbReference type="InterPro" id="IPR016163">
    <property type="entry name" value="Ald_DH_C"/>
</dbReference>
<organism evidence="5 6">
    <name type="scientific">Labrys neptuniae</name>
    <dbReference type="NCBI Taxonomy" id="376174"/>
    <lineage>
        <taxon>Bacteria</taxon>
        <taxon>Pseudomonadati</taxon>
        <taxon>Pseudomonadota</taxon>
        <taxon>Alphaproteobacteria</taxon>
        <taxon>Hyphomicrobiales</taxon>
        <taxon>Xanthobacteraceae</taxon>
        <taxon>Labrys</taxon>
    </lineage>
</organism>
<dbReference type="RefSeq" id="WP_367626757.1">
    <property type="nucleotide sequence ID" value="NZ_JBFNQD010000024.1"/>
</dbReference>
<comment type="caution">
    <text evidence="5">The sequence shown here is derived from an EMBL/GenBank/DDBJ whole genome shotgun (WGS) entry which is preliminary data.</text>
</comment>
<evidence type="ECO:0000256" key="2">
    <source>
        <dbReference type="ARBA" id="ARBA00023002"/>
    </source>
</evidence>
<keyword evidence="6" id="KW-1185">Reference proteome</keyword>
<keyword evidence="2 5" id="KW-0560">Oxidoreductase</keyword>
<name>A0ABV3PXG4_9HYPH</name>
<proteinExistence type="predicted"/>
<evidence type="ECO:0000259" key="4">
    <source>
        <dbReference type="Pfam" id="PF00171"/>
    </source>
</evidence>
<dbReference type="InterPro" id="IPR015590">
    <property type="entry name" value="Aldehyde_DH_dom"/>
</dbReference>
<gene>
    <name evidence="5" type="ORF">ABXS05_32475</name>
</gene>
<dbReference type="EMBL" id="JBFNQD010000024">
    <property type="protein sequence ID" value="MEW9310299.1"/>
    <property type="molecule type" value="Genomic_DNA"/>
</dbReference>
<dbReference type="Pfam" id="PF00171">
    <property type="entry name" value="Aldedh"/>
    <property type="match status" value="1"/>
</dbReference>
<dbReference type="Proteomes" id="UP001555786">
    <property type="component" value="Unassembled WGS sequence"/>
</dbReference>
<dbReference type="InterPro" id="IPR010061">
    <property type="entry name" value="MeMal-semiAld_DH"/>
</dbReference>
<dbReference type="Gene3D" id="3.40.309.10">
    <property type="entry name" value="Aldehyde Dehydrogenase, Chain A, domain 2"/>
    <property type="match status" value="1"/>
</dbReference>
<dbReference type="PROSITE" id="PS00070">
    <property type="entry name" value="ALDEHYDE_DEHYDR_CYS"/>
    <property type="match status" value="1"/>
</dbReference>
<dbReference type="PANTHER" id="PTHR43866">
    <property type="entry name" value="MALONATE-SEMIALDEHYDE DEHYDROGENASE"/>
    <property type="match status" value="1"/>
</dbReference>
<keyword evidence="3" id="KW-0520">NAD</keyword>
<accession>A0ABV3PXG4</accession>
<dbReference type="InterPro" id="IPR016161">
    <property type="entry name" value="Ald_DH/histidinol_DH"/>
</dbReference>
<evidence type="ECO:0000313" key="6">
    <source>
        <dbReference type="Proteomes" id="UP001555786"/>
    </source>
</evidence>
<dbReference type="SUPFAM" id="SSF53720">
    <property type="entry name" value="ALDH-like"/>
    <property type="match status" value="1"/>
</dbReference>
<sequence>MTREISHFIGGKLVAGRSGRKAAVYNPATGEAAAEVALASVAEVREASAAAKAAAPGWAATTPLRRARILNKFLHILEERTDELAAVITAEHGKVLSDAKGEIQRGMEVVEFATSAPQLLKGEVTENVGTRVDSHSLRQPLGVVAGITPFNFPAMVPMWMFPVALACGNCFILKPSERDPSASLLLAQWLKEAGLPDGVFNVVHGDKEAVDAILTDPDISAVSFVGSTPIARYIYETASHNGKRCQALGGAKNHMIVMPDADIDQAVDALMGAAYGSAGERCMAISVAVPIGEATAEALLAKLEPRVRALKIGPGTDPEAEMGPLVTKQHLDKVRGYIDTGVAEGARLVVDGRGFSMQGYENGYYLGGTIFDHVTTDMTIYKEEIFGPVLAVARAPDYATAARMINEHEFGNGTAIFTRDGDAAREFAHQIQVGMVGINVPIPVPMAFHSFGGWKASLFGDHHMHGPEGVRFYTKLKTITSRWPTGIRAGADFVMPTMK</sequence>
<evidence type="ECO:0000256" key="1">
    <source>
        <dbReference type="ARBA" id="ARBA00013048"/>
    </source>
</evidence>
<dbReference type="NCBIfam" id="TIGR01722">
    <property type="entry name" value="MMSDH"/>
    <property type="match status" value="1"/>
</dbReference>
<dbReference type="InterPro" id="IPR016162">
    <property type="entry name" value="Ald_DH_N"/>
</dbReference>
<protein>
    <recommendedName>
        <fullName evidence="1">methylmalonate-semialdehyde dehydrogenase (CoA acylating)</fullName>
        <ecNumber evidence="1">1.2.1.27</ecNumber>
    </recommendedName>
</protein>